<dbReference type="Gramene" id="QL04p017640:mrna">
    <property type="protein sequence ID" value="QL04p017640:mrna"/>
    <property type="gene ID" value="QL04p017640"/>
</dbReference>
<dbReference type="InterPro" id="IPR017451">
    <property type="entry name" value="F-box-assoc_interact_dom"/>
</dbReference>
<evidence type="ECO:0008006" key="5">
    <source>
        <dbReference type="Google" id="ProtNLM"/>
    </source>
</evidence>
<dbReference type="InterPro" id="IPR036047">
    <property type="entry name" value="F-box-like_dom_sf"/>
</dbReference>
<evidence type="ECO:0000313" key="3">
    <source>
        <dbReference type="EnsemblPlants" id="QL04p017640:mrna"/>
    </source>
</evidence>
<dbReference type="InterPro" id="IPR001810">
    <property type="entry name" value="F-box_dom"/>
</dbReference>
<organism evidence="3 4">
    <name type="scientific">Quercus lobata</name>
    <name type="common">Valley oak</name>
    <dbReference type="NCBI Taxonomy" id="97700"/>
    <lineage>
        <taxon>Eukaryota</taxon>
        <taxon>Viridiplantae</taxon>
        <taxon>Streptophyta</taxon>
        <taxon>Embryophyta</taxon>
        <taxon>Tracheophyta</taxon>
        <taxon>Spermatophyta</taxon>
        <taxon>Magnoliopsida</taxon>
        <taxon>eudicotyledons</taxon>
        <taxon>Gunneridae</taxon>
        <taxon>Pentapetalae</taxon>
        <taxon>rosids</taxon>
        <taxon>fabids</taxon>
        <taxon>Fagales</taxon>
        <taxon>Fagaceae</taxon>
        <taxon>Quercus</taxon>
    </lineage>
</organism>
<accession>A0A7N2LDR3</accession>
<dbReference type="InParanoid" id="A0A7N2LDR3"/>
<proteinExistence type="predicted"/>
<dbReference type="EMBL" id="LRBV02000004">
    <property type="status" value="NOT_ANNOTATED_CDS"/>
    <property type="molecule type" value="Genomic_DNA"/>
</dbReference>
<dbReference type="Proteomes" id="UP000594261">
    <property type="component" value="Chromosome 4"/>
</dbReference>
<dbReference type="Pfam" id="PF23635">
    <property type="entry name" value="Beta-prop_AT5G49610-like"/>
    <property type="match status" value="1"/>
</dbReference>
<dbReference type="EnsemblPlants" id="QL04p017640:mrna">
    <property type="protein sequence ID" value="QL04p017640:mrna"/>
    <property type="gene ID" value="QL04p017640"/>
</dbReference>
<dbReference type="InterPro" id="IPR056594">
    <property type="entry name" value="AT5G49610-like_b-prop"/>
</dbReference>
<dbReference type="NCBIfam" id="TIGR01640">
    <property type="entry name" value="F_box_assoc_1"/>
    <property type="match status" value="1"/>
</dbReference>
<dbReference type="Pfam" id="PF00646">
    <property type="entry name" value="F-box"/>
    <property type="match status" value="1"/>
</dbReference>
<keyword evidence="4" id="KW-1185">Reference proteome</keyword>
<feature type="domain" description="F-box" evidence="1">
    <location>
        <begin position="15"/>
        <end position="48"/>
    </location>
</feature>
<protein>
    <recommendedName>
        <fullName evidence="5">F-box protein</fullName>
    </recommendedName>
</protein>
<dbReference type="InterPro" id="IPR055290">
    <property type="entry name" value="At3g26010-like"/>
</dbReference>
<name>A0A7N2LDR3_QUELO</name>
<dbReference type="PANTHER" id="PTHR35546">
    <property type="entry name" value="F-BOX PROTEIN INTERACTION DOMAIN PROTEIN-RELATED"/>
    <property type="match status" value="1"/>
</dbReference>
<evidence type="ECO:0000313" key="4">
    <source>
        <dbReference type="Proteomes" id="UP000594261"/>
    </source>
</evidence>
<dbReference type="AlphaFoldDB" id="A0A7N2LDR3"/>
<dbReference type="SUPFAM" id="SSF81383">
    <property type="entry name" value="F-box domain"/>
    <property type="match status" value="1"/>
</dbReference>
<reference evidence="3" key="2">
    <citation type="submission" date="2021-01" db="UniProtKB">
        <authorList>
            <consortium name="EnsemblPlants"/>
        </authorList>
    </citation>
    <scope>IDENTIFICATION</scope>
</reference>
<feature type="domain" description="F-box protein AT5G49610-like beta-propeller" evidence="2">
    <location>
        <begin position="223"/>
        <end position="367"/>
    </location>
</feature>
<evidence type="ECO:0000259" key="2">
    <source>
        <dbReference type="Pfam" id="PF23635"/>
    </source>
</evidence>
<dbReference type="PANTHER" id="PTHR35546:SF25">
    <property type="entry name" value="F-BOX DOMAIN-CONTAINING PROTEIN"/>
    <property type="match status" value="1"/>
</dbReference>
<sequence>MGSISIQKDVCYVPKLCPDVLVQILCRLPEKDLIQYKCVSKDWYFLVSETCVPIVSAKTSLCGLYFHTLVLSDDMSRIHRNSSYDAKNRYFAELSKSGDRQVLEYVSLESGGDEIGEVEIDKHAKNLLDSCNGLLLFRKPSTRQYDVFNPTTKESVRIPYSCDSYCDAALAFDPCKSIHFKLICIPYFHLDAPKWLDMFSSETEKWVRHTLHFDPVYIDGSHIIKEFVYLDGMLYWVLASENLFCIDLNLVSAHAIDLPKIERSSLSSSIGVSVGHLCFAQCERSNVSIWLLEDNKQADGWILRHSIRLDYLLESLMVAQFRLLDEIFWFQPYAIHPKSDVIFLGTARSIISWHIKSNKFKLVSKTREGMVVPGCFTPVLTYSRCLVPLKSLGMRNFRSNQFAINSGDKFLSLEMLFEDQGCPTHPTTCPTRSYLTGVHSIRLLRQSAMGPKLQNLTLAGRFRVPLFKTRETQPTRRHQILANSPGILMSFNLIWQISATKTIKSGIDTPDLAILSRIWGKIIGFDEILTGSWVSASLETDVIRRQIGPRNPTLITGRLQVENLPTRSLTVEVSFRQWILVASVCAVDVVDVVDDNRNEITYYFNV</sequence>
<evidence type="ECO:0000259" key="1">
    <source>
        <dbReference type="Pfam" id="PF00646"/>
    </source>
</evidence>
<reference evidence="3 4" key="1">
    <citation type="journal article" date="2016" name="G3 (Bethesda)">
        <title>First Draft Assembly and Annotation of the Genome of a California Endemic Oak Quercus lobata Nee (Fagaceae).</title>
        <authorList>
            <person name="Sork V.L."/>
            <person name="Fitz-Gibbon S.T."/>
            <person name="Puiu D."/>
            <person name="Crepeau M."/>
            <person name="Gugger P.F."/>
            <person name="Sherman R."/>
            <person name="Stevens K."/>
            <person name="Langley C.H."/>
            <person name="Pellegrini M."/>
            <person name="Salzberg S.L."/>
        </authorList>
    </citation>
    <scope>NUCLEOTIDE SEQUENCE [LARGE SCALE GENOMIC DNA]</scope>
    <source>
        <strain evidence="3 4">cv. SW786</strain>
    </source>
</reference>